<accession>A0AAE0WY06</accession>
<evidence type="ECO:0000313" key="2">
    <source>
        <dbReference type="Proteomes" id="UP001270362"/>
    </source>
</evidence>
<dbReference type="EMBL" id="JAULSO010000016">
    <property type="protein sequence ID" value="KAK3680650.1"/>
    <property type="molecule type" value="Genomic_DNA"/>
</dbReference>
<reference evidence="1" key="1">
    <citation type="journal article" date="2023" name="Mol. Phylogenet. Evol.">
        <title>Genome-scale phylogeny and comparative genomics of the fungal order Sordariales.</title>
        <authorList>
            <person name="Hensen N."/>
            <person name="Bonometti L."/>
            <person name="Westerberg I."/>
            <person name="Brannstrom I.O."/>
            <person name="Guillou S."/>
            <person name="Cros-Aarteil S."/>
            <person name="Calhoun S."/>
            <person name="Haridas S."/>
            <person name="Kuo A."/>
            <person name="Mondo S."/>
            <person name="Pangilinan J."/>
            <person name="Riley R."/>
            <person name="LaButti K."/>
            <person name="Andreopoulos B."/>
            <person name="Lipzen A."/>
            <person name="Chen C."/>
            <person name="Yan M."/>
            <person name="Daum C."/>
            <person name="Ng V."/>
            <person name="Clum A."/>
            <person name="Steindorff A."/>
            <person name="Ohm R.A."/>
            <person name="Martin F."/>
            <person name="Silar P."/>
            <person name="Natvig D.O."/>
            <person name="Lalanne C."/>
            <person name="Gautier V."/>
            <person name="Ament-Velasquez S.L."/>
            <person name="Kruys A."/>
            <person name="Hutchinson M.I."/>
            <person name="Powell A.J."/>
            <person name="Barry K."/>
            <person name="Miller A.N."/>
            <person name="Grigoriev I.V."/>
            <person name="Debuchy R."/>
            <person name="Gladieux P."/>
            <person name="Hiltunen Thoren M."/>
            <person name="Johannesson H."/>
        </authorList>
    </citation>
    <scope>NUCLEOTIDE SEQUENCE</scope>
    <source>
        <strain evidence="1">CBS 314.62</strain>
    </source>
</reference>
<gene>
    <name evidence="1" type="ORF">B0T22DRAFT_446001</name>
</gene>
<sequence>MSLLNLTLAVCKPHGSGGARHWMHILAEDGAKNGTWYHSTGGPHDPGQATPAPHGVVASSDINKVKASAQKIQAKFCQRYCVDVLGDLERKGLVPAVTYDTCIAAMEVDPYSRTARQS</sequence>
<proteinExistence type="predicted"/>
<keyword evidence="2" id="KW-1185">Reference proteome</keyword>
<evidence type="ECO:0000313" key="1">
    <source>
        <dbReference type="EMBL" id="KAK3680650.1"/>
    </source>
</evidence>
<organism evidence="1 2">
    <name type="scientific">Podospora appendiculata</name>
    <dbReference type="NCBI Taxonomy" id="314037"/>
    <lineage>
        <taxon>Eukaryota</taxon>
        <taxon>Fungi</taxon>
        <taxon>Dikarya</taxon>
        <taxon>Ascomycota</taxon>
        <taxon>Pezizomycotina</taxon>
        <taxon>Sordariomycetes</taxon>
        <taxon>Sordariomycetidae</taxon>
        <taxon>Sordariales</taxon>
        <taxon>Podosporaceae</taxon>
        <taxon>Podospora</taxon>
    </lineage>
</organism>
<name>A0AAE0WY06_9PEZI</name>
<protein>
    <submittedName>
        <fullName evidence="1">Uncharacterized protein</fullName>
    </submittedName>
</protein>
<dbReference type="AlphaFoldDB" id="A0AAE0WY06"/>
<dbReference type="Proteomes" id="UP001270362">
    <property type="component" value="Unassembled WGS sequence"/>
</dbReference>
<comment type="caution">
    <text evidence="1">The sequence shown here is derived from an EMBL/GenBank/DDBJ whole genome shotgun (WGS) entry which is preliminary data.</text>
</comment>
<reference evidence="1" key="2">
    <citation type="submission" date="2023-06" db="EMBL/GenBank/DDBJ databases">
        <authorList>
            <consortium name="Lawrence Berkeley National Laboratory"/>
            <person name="Haridas S."/>
            <person name="Hensen N."/>
            <person name="Bonometti L."/>
            <person name="Westerberg I."/>
            <person name="Brannstrom I.O."/>
            <person name="Guillou S."/>
            <person name="Cros-Aarteil S."/>
            <person name="Calhoun S."/>
            <person name="Kuo A."/>
            <person name="Mondo S."/>
            <person name="Pangilinan J."/>
            <person name="Riley R."/>
            <person name="Labutti K."/>
            <person name="Andreopoulos B."/>
            <person name="Lipzen A."/>
            <person name="Chen C."/>
            <person name="Yanf M."/>
            <person name="Daum C."/>
            <person name="Ng V."/>
            <person name="Clum A."/>
            <person name="Steindorff A."/>
            <person name="Ohm R."/>
            <person name="Martin F."/>
            <person name="Silar P."/>
            <person name="Natvig D."/>
            <person name="Lalanne C."/>
            <person name="Gautier V."/>
            <person name="Ament-Velasquez S.L."/>
            <person name="Kruys A."/>
            <person name="Hutchinson M.I."/>
            <person name="Powell A.J."/>
            <person name="Barry K."/>
            <person name="Miller A.N."/>
            <person name="Grigoriev I.V."/>
            <person name="Debuchy R."/>
            <person name="Gladieux P."/>
            <person name="Thoren M.H."/>
            <person name="Johannesson H."/>
        </authorList>
    </citation>
    <scope>NUCLEOTIDE SEQUENCE</scope>
    <source>
        <strain evidence="1">CBS 314.62</strain>
    </source>
</reference>